<reference evidence="2 3" key="1">
    <citation type="journal article" date="2019" name="Commun. Biol.">
        <title>The bagworm genome reveals a unique fibroin gene that provides high tensile strength.</title>
        <authorList>
            <person name="Kono N."/>
            <person name="Nakamura H."/>
            <person name="Ohtoshi R."/>
            <person name="Tomita M."/>
            <person name="Numata K."/>
            <person name="Arakawa K."/>
        </authorList>
    </citation>
    <scope>NUCLEOTIDE SEQUENCE [LARGE SCALE GENOMIC DNA]</scope>
</reference>
<evidence type="ECO:0000313" key="2">
    <source>
        <dbReference type="EMBL" id="GBP37011.1"/>
    </source>
</evidence>
<keyword evidence="3" id="KW-1185">Reference proteome</keyword>
<accession>A0A4C1VDT0</accession>
<comment type="caution">
    <text evidence="2">The sequence shown here is derived from an EMBL/GenBank/DDBJ whole genome shotgun (WGS) entry which is preliminary data.</text>
</comment>
<dbReference type="AlphaFoldDB" id="A0A4C1VDT0"/>
<protein>
    <submittedName>
        <fullName evidence="2">Uncharacterized protein</fullName>
    </submittedName>
</protein>
<feature type="compositionally biased region" description="Basic and acidic residues" evidence="1">
    <location>
        <begin position="7"/>
        <end position="27"/>
    </location>
</feature>
<evidence type="ECO:0000256" key="1">
    <source>
        <dbReference type="SAM" id="MobiDB-lite"/>
    </source>
</evidence>
<dbReference type="EMBL" id="BGZK01000327">
    <property type="protein sequence ID" value="GBP37011.1"/>
    <property type="molecule type" value="Genomic_DNA"/>
</dbReference>
<proteinExistence type="predicted"/>
<name>A0A4C1VDT0_EUMVA</name>
<organism evidence="2 3">
    <name type="scientific">Eumeta variegata</name>
    <name type="common">Bagworm moth</name>
    <name type="synonym">Eumeta japonica</name>
    <dbReference type="NCBI Taxonomy" id="151549"/>
    <lineage>
        <taxon>Eukaryota</taxon>
        <taxon>Metazoa</taxon>
        <taxon>Ecdysozoa</taxon>
        <taxon>Arthropoda</taxon>
        <taxon>Hexapoda</taxon>
        <taxon>Insecta</taxon>
        <taxon>Pterygota</taxon>
        <taxon>Neoptera</taxon>
        <taxon>Endopterygota</taxon>
        <taxon>Lepidoptera</taxon>
        <taxon>Glossata</taxon>
        <taxon>Ditrysia</taxon>
        <taxon>Tineoidea</taxon>
        <taxon>Psychidae</taxon>
        <taxon>Oiketicinae</taxon>
        <taxon>Eumeta</taxon>
    </lineage>
</organism>
<sequence length="119" mass="14153">MVIVTPRRTEKERRDTSLRRLPSFEHHSTKRPISHTPRQRLHLPIFRKNNIFTLDLNRTYQQVKVHKQDNNIFDYSNSCACVQNEKMQAKHSNGTHTEYSMDWTSFSHSCTPTNSIRKI</sequence>
<feature type="compositionally biased region" description="Basic residues" evidence="1">
    <location>
        <begin position="28"/>
        <end position="40"/>
    </location>
</feature>
<dbReference type="Proteomes" id="UP000299102">
    <property type="component" value="Unassembled WGS sequence"/>
</dbReference>
<feature type="region of interest" description="Disordered" evidence="1">
    <location>
        <begin position="1"/>
        <end position="40"/>
    </location>
</feature>
<evidence type="ECO:0000313" key="3">
    <source>
        <dbReference type="Proteomes" id="UP000299102"/>
    </source>
</evidence>
<gene>
    <name evidence="2" type="ORF">EVAR_31009_1</name>
</gene>